<name>H9AZX4_9VIRU</name>
<protein>
    <submittedName>
        <fullName evidence="2">VP13</fullName>
    </submittedName>
</protein>
<dbReference type="Proteomes" id="UP000007576">
    <property type="component" value="Segment"/>
</dbReference>
<dbReference type="RefSeq" id="YP_005352804.1">
    <property type="nucleotide sequence ID" value="NC_016989.1"/>
</dbReference>
<sequence length="73" mass="8085">MTSVRGQIHDMETYSEPGGQNGQSGQQQQPVEQVEQAVGPVVSLEKGDIEFWALIAQTVLLYLIWRELSRGGL</sequence>
<feature type="region of interest" description="Disordered" evidence="1">
    <location>
        <begin position="1"/>
        <end position="34"/>
    </location>
</feature>
<evidence type="ECO:0000256" key="1">
    <source>
        <dbReference type="SAM" id="MobiDB-lite"/>
    </source>
</evidence>
<reference evidence="2 3" key="1">
    <citation type="journal article" date="2012" name="J. Virol.">
        <title>Closely related archaeal Haloarcula hispanica icosahedral viruses HHIV-2 and SH1 have nonhomologous genes encoding host recognition functions.</title>
        <authorList>
            <person name="Jaakkola S.T."/>
            <person name="Penttinen R.K."/>
            <person name="Vilen S.T."/>
            <person name="Jalasvuori M."/>
            <person name="Ronnholm G."/>
            <person name="Bamford J.K."/>
            <person name="Bamford D.H."/>
            <person name="Oksanen H.M."/>
        </authorList>
    </citation>
    <scope>NUCLEOTIDE SEQUENCE [LARGE SCALE GENOMIC DNA]</scope>
</reference>
<dbReference type="EMBL" id="JN968479">
    <property type="protein sequence ID" value="AFD02299.1"/>
    <property type="molecule type" value="Genomic_DNA"/>
</dbReference>
<dbReference type="KEGG" id="vg:14517149"/>
<evidence type="ECO:0000313" key="3">
    <source>
        <dbReference type="Proteomes" id="UP000007576"/>
    </source>
</evidence>
<dbReference type="GeneID" id="14517149"/>
<proteinExistence type="predicted"/>
<accession>H9AZX4</accession>
<evidence type="ECO:0000313" key="2">
    <source>
        <dbReference type="EMBL" id="AFD02299.1"/>
    </source>
</evidence>
<feature type="compositionally biased region" description="Low complexity" evidence="1">
    <location>
        <begin position="23"/>
        <end position="34"/>
    </location>
</feature>
<organism evidence="2 3">
    <name type="scientific">Haloarcula hispanica icosahedral virus 2</name>
    <dbReference type="NCBI Taxonomy" id="1154689"/>
    <lineage>
        <taxon>Viruses</taxon>
        <taxon>Singelaviria</taxon>
        <taxon>Helvetiavirae</taxon>
        <taxon>Dividoviricota</taxon>
        <taxon>Laserviricetes</taxon>
        <taxon>Halopanivirales</taxon>
        <taxon>Sphaerolipoviridae</taxon>
        <taxon>Alphasphaerolipovirus</taxon>
        <taxon>Alphasphaerolipovirus helsinkii</taxon>
    </lineage>
</organism>
<keyword evidence="3" id="KW-1185">Reference proteome</keyword>